<feature type="transmembrane region" description="Helical" evidence="1">
    <location>
        <begin position="39"/>
        <end position="60"/>
    </location>
</feature>
<keyword evidence="2" id="KW-0238">DNA-binding</keyword>
<protein>
    <submittedName>
        <fullName evidence="2">DNA-binding protein</fullName>
    </submittedName>
</protein>
<dbReference type="AlphaFoldDB" id="A0A223KPE7"/>
<dbReference type="Proteomes" id="UP000215224">
    <property type="component" value="Chromosome"/>
</dbReference>
<accession>A0A223KPE7</accession>
<gene>
    <name evidence="2" type="ORF">BC6307_08855</name>
</gene>
<dbReference type="GO" id="GO:0003677">
    <property type="term" value="F:DNA binding"/>
    <property type="evidence" value="ECO:0007669"/>
    <property type="project" value="UniProtKB-KW"/>
</dbReference>
<evidence type="ECO:0000313" key="2">
    <source>
        <dbReference type="EMBL" id="AST91380.1"/>
    </source>
</evidence>
<organism evidence="2 3">
    <name type="scientific">Sutcliffiella cohnii</name>
    <dbReference type="NCBI Taxonomy" id="33932"/>
    <lineage>
        <taxon>Bacteria</taxon>
        <taxon>Bacillati</taxon>
        <taxon>Bacillota</taxon>
        <taxon>Bacilli</taxon>
        <taxon>Bacillales</taxon>
        <taxon>Bacillaceae</taxon>
        <taxon>Sutcliffiella</taxon>
    </lineage>
</organism>
<keyword evidence="1" id="KW-0472">Membrane</keyword>
<feature type="transmembrane region" description="Helical" evidence="1">
    <location>
        <begin position="128"/>
        <end position="148"/>
    </location>
</feature>
<dbReference type="Pfam" id="PF06695">
    <property type="entry name" value="Sm_multidrug_ex"/>
    <property type="match status" value="1"/>
</dbReference>
<dbReference type="EMBL" id="CP018866">
    <property type="protein sequence ID" value="AST91380.1"/>
    <property type="molecule type" value="Genomic_DNA"/>
</dbReference>
<evidence type="ECO:0000256" key="1">
    <source>
        <dbReference type="SAM" id="Phobius"/>
    </source>
</evidence>
<reference evidence="2 3" key="1">
    <citation type="submission" date="2016-12" db="EMBL/GenBank/DDBJ databases">
        <title>The whole genome sequencing and assembly of Bacillus cohnii DSM 6307T strain.</title>
        <authorList>
            <person name="Lee Y.-J."/>
            <person name="Yi H."/>
            <person name="Bahn Y.-S."/>
            <person name="Kim J.F."/>
            <person name="Lee D.-W."/>
        </authorList>
    </citation>
    <scope>NUCLEOTIDE SEQUENCE [LARGE SCALE GENOMIC DNA]</scope>
    <source>
        <strain evidence="2 3">DSM 6307</strain>
    </source>
</reference>
<sequence length="166" mass="18431">MGFLDLLWAYILVFVFAAVPFFEAYGVIALAIFAGLPAIPVVLIALIGNILTVLLLILFVNKIKEWRKKRKGDEVDKEPSKRARRAQSLWKKYGLPGLAFIGPLLVGSHLTAFMSISFGGTKKSTSVWMMASIIVWGLVFGVLTYFGIDFLGYGDRGFFNDMISND</sequence>
<dbReference type="STRING" id="1314751.GCA_001591425_04077"/>
<keyword evidence="1" id="KW-1133">Transmembrane helix</keyword>
<proteinExistence type="predicted"/>
<evidence type="ECO:0000313" key="3">
    <source>
        <dbReference type="Proteomes" id="UP000215224"/>
    </source>
</evidence>
<dbReference type="RefSeq" id="WP_066420141.1">
    <property type="nucleotide sequence ID" value="NZ_CP018866.1"/>
</dbReference>
<dbReference type="InterPro" id="IPR009577">
    <property type="entry name" value="Sm_multidrug_ex"/>
</dbReference>
<keyword evidence="3" id="KW-1185">Reference proteome</keyword>
<feature type="transmembrane region" description="Helical" evidence="1">
    <location>
        <begin position="7"/>
        <end position="33"/>
    </location>
</feature>
<feature type="transmembrane region" description="Helical" evidence="1">
    <location>
        <begin position="93"/>
        <end position="116"/>
    </location>
</feature>
<name>A0A223KPE7_9BACI</name>
<keyword evidence="1" id="KW-0812">Transmembrane</keyword>
<dbReference type="KEGG" id="bcoh:BC6307_08855"/>